<organism evidence="3 4">
    <name type="scientific">Pseudomonas segetis</name>
    <dbReference type="NCBI Taxonomy" id="298908"/>
    <lineage>
        <taxon>Bacteria</taxon>
        <taxon>Pseudomonadati</taxon>
        <taxon>Pseudomonadota</taxon>
        <taxon>Gammaproteobacteria</taxon>
        <taxon>Pseudomonadales</taxon>
        <taxon>Pseudomonadaceae</taxon>
        <taxon>Pseudomonas</taxon>
    </lineage>
</organism>
<dbReference type="Pfam" id="PF00561">
    <property type="entry name" value="Abhydrolase_1"/>
    <property type="match status" value="1"/>
</dbReference>
<accession>A0A239CNY5</accession>
<sequence>MTRYFSSNLIATAAAFISLSLASLPANAATTSEPAKTSASTTSRPAYDIDLSNYQYPYPVSFFELNSQQHAGTTEPLKMAYMDVAPTSGKSNGKTVVLMHGKNFNSAYWRDTIKALTSAGYRVIAPDQISFGKSTKPIAYQYSFQQLANNTKQLLDSLGIEKASILGHSMGGMLATRFSLMFSDFTQQLILVNPIGLEDWKTKVPYASIDAIYKSTLATNYEQVKQYQLTSYYDNKWQPGYDEWVNLLAGITKDKDYPRFAWNAALTADMIFTQPVVYEFGQVSMPTLLIIGTRDRSALGKDRVSGEVKASLGRYDRLGKQTAEAIPNAKLVELDNVGHMPHIETFDRFIEPLVSFLDESK</sequence>
<evidence type="ECO:0000259" key="2">
    <source>
        <dbReference type="Pfam" id="PF00561"/>
    </source>
</evidence>
<evidence type="ECO:0000313" key="3">
    <source>
        <dbReference type="EMBL" id="SNS21391.1"/>
    </source>
</evidence>
<dbReference type="PANTHER" id="PTHR43798">
    <property type="entry name" value="MONOACYLGLYCEROL LIPASE"/>
    <property type="match status" value="1"/>
</dbReference>
<keyword evidence="1" id="KW-0732">Signal</keyword>
<evidence type="ECO:0000313" key="4">
    <source>
        <dbReference type="Proteomes" id="UP000242915"/>
    </source>
</evidence>
<name>A0A239CNY5_9PSED</name>
<feature type="signal peptide" evidence="1">
    <location>
        <begin position="1"/>
        <end position="28"/>
    </location>
</feature>
<dbReference type="PANTHER" id="PTHR43798:SF33">
    <property type="entry name" value="HYDROLASE, PUTATIVE (AFU_ORTHOLOGUE AFUA_2G14860)-RELATED"/>
    <property type="match status" value="1"/>
</dbReference>
<dbReference type="PRINTS" id="PR00412">
    <property type="entry name" value="EPOXHYDRLASE"/>
</dbReference>
<dbReference type="InterPro" id="IPR000073">
    <property type="entry name" value="AB_hydrolase_1"/>
</dbReference>
<proteinExistence type="predicted"/>
<protein>
    <submittedName>
        <fullName evidence="3">Pimeloyl-ACP methyl ester carboxylesterase</fullName>
    </submittedName>
</protein>
<dbReference type="InterPro" id="IPR050266">
    <property type="entry name" value="AB_hydrolase_sf"/>
</dbReference>
<dbReference type="Proteomes" id="UP000242915">
    <property type="component" value="Unassembled WGS sequence"/>
</dbReference>
<dbReference type="InterPro" id="IPR029058">
    <property type="entry name" value="AB_hydrolase_fold"/>
</dbReference>
<dbReference type="InterPro" id="IPR000639">
    <property type="entry name" value="Epox_hydrolase-like"/>
</dbReference>
<dbReference type="AlphaFoldDB" id="A0A239CNY5"/>
<dbReference type="GO" id="GO:0046464">
    <property type="term" value="P:acylglycerol catabolic process"/>
    <property type="evidence" value="ECO:0007669"/>
    <property type="project" value="TreeGrafter"/>
</dbReference>
<dbReference type="SUPFAM" id="SSF53474">
    <property type="entry name" value="alpha/beta-Hydrolases"/>
    <property type="match status" value="1"/>
</dbReference>
<feature type="domain" description="AB hydrolase-1" evidence="2">
    <location>
        <begin position="95"/>
        <end position="344"/>
    </location>
</feature>
<evidence type="ECO:0000256" key="1">
    <source>
        <dbReference type="SAM" id="SignalP"/>
    </source>
</evidence>
<feature type="chain" id="PRO_5012195867" evidence="1">
    <location>
        <begin position="29"/>
        <end position="361"/>
    </location>
</feature>
<gene>
    <name evidence="3" type="ORF">SAMN05216255_1799</name>
</gene>
<dbReference type="PRINTS" id="PR00111">
    <property type="entry name" value="ABHYDROLASE"/>
</dbReference>
<keyword evidence="4" id="KW-1185">Reference proteome</keyword>
<dbReference type="EMBL" id="FZOG01000002">
    <property type="protein sequence ID" value="SNS21391.1"/>
    <property type="molecule type" value="Genomic_DNA"/>
</dbReference>
<dbReference type="Gene3D" id="3.40.50.1820">
    <property type="entry name" value="alpha/beta hydrolase"/>
    <property type="match status" value="1"/>
</dbReference>
<dbReference type="GO" id="GO:0047372">
    <property type="term" value="F:monoacylglycerol lipase activity"/>
    <property type="evidence" value="ECO:0007669"/>
    <property type="project" value="TreeGrafter"/>
</dbReference>
<reference evidence="4" key="1">
    <citation type="submission" date="2017-06" db="EMBL/GenBank/DDBJ databases">
        <authorList>
            <person name="Varghese N."/>
            <person name="Submissions S."/>
        </authorList>
    </citation>
    <scope>NUCLEOTIDE SEQUENCE [LARGE SCALE GENOMIC DNA]</scope>
    <source>
        <strain evidence="4">CIP 108523</strain>
    </source>
</reference>
<dbReference type="RefSeq" id="WP_089359942.1">
    <property type="nucleotide sequence ID" value="NZ_FZOG01000002.1"/>
</dbReference>
<dbReference type="GO" id="GO:0016020">
    <property type="term" value="C:membrane"/>
    <property type="evidence" value="ECO:0007669"/>
    <property type="project" value="TreeGrafter"/>
</dbReference>